<dbReference type="SUPFAM" id="SSF69917">
    <property type="entry name" value="OMPT-like"/>
    <property type="match status" value="1"/>
</dbReference>
<sequence length="310" mass="35573">MEIKYIYIKYLCVALLFCHFSLKVQAQQGGATLYEPGWQVSVAPYYSIKQMHWSVAGNTSGMNPNILSELKWKSVQSIGGGIEIKKRIYNNLWGQVAFYKAGTVAGNATDADYRSDYRQDRTYFDRFDASRGFEWLFTPGVAYLLKINRYNSLNIYAGYYLNKEKYYLLPQGGNTRSDLKTTYQPTWKAWSVGFTYQLNINPNWNISPSFTYRQLDYDAAANWNLIEDFQHPVSFEHYAKGFEIQPQLDLSYFIKNGTALTFRVQYAHAATGHGSEALYLVNGETRATRLNGVTRDRFGLSLLTGIYGKK</sequence>
<dbReference type="Proteomes" id="UP000220133">
    <property type="component" value="Chromosome"/>
</dbReference>
<evidence type="ECO:0000259" key="2">
    <source>
        <dbReference type="Pfam" id="PF17251"/>
    </source>
</evidence>
<dbReference type="KEGG" id="cbae:COR50_11685"/>
<dbReference type="OrthoDB" id="5566985at2"/>
<evidence type="ECO:0000313" key="3">
    <source>
        <dbReference type="EMBL" id="ATL47772.1"/>
    </source>
</evidence>
<feature type="domain" description="Protochlamydia outer membrane protein" evidence="2">
    <location>
        <begin position="50"/>
        <end position="293"/>
    </location>
</feature>
<proteinExistence type="predicted"/>
<evidence type="ECO:0000313" key="4">
    <source>
        <dbReference type="Proteomes" id="UP000220133"/>
    </source>
</evidence>
<dbReference type="GO" id="GO:0004190">
    <property type="term" value="F:aspartic-type endopeptidase activity"/>
    <property type="evidence" value="ECO:0007669"/>
    <property type="project" value="InterPro"/>
</dbReference>
<name>A0A291QV59_9BACT</name>
<dbReference type="Gene3D" id="2.40.128.90">
    <property type="entry name" value="OMPT-like"/>
    <property type="match status" value="1"/>
</dbReference>
<dbReference type="InterPro" id="IPR053724">
    <property type="entry name" value="OMP_A26_sf"/>
</dbReference>
<feature type="chain" id="PRO_5012990923" description="Protochlamydia outer membrane protein domain-containing protein" evidence="1">
    <location>
        <begin position="27"/>
        <end position="310"/>
    </location>
</feature>
<accession>A0A291QV59</accession>
<reference evidence="3 4" key="1">
    <citation type="submission" date="2017-10" db="EMBL/GenBank/DDBJ databases">
        <title>Paenichitinophaga pekingensis gen. nov., sp. nov., isolated from activated sludge.</title>
        <authorList>
            <person name="Jin D."/>
            <person name="Kong X."/>
            <person name="Deng Y."/>
            <person name="Bai Z."/>
        </authorList>
    </citation>
    <scope>NUCLEOTIDE SEQUENCE [LARGE SCALE GENOMIC DNA]</scope>
    <source>
        <strain evidence="3 4">13</strain>
    </source>
</reference>
<protein>
    <recommendedName>
        <fullName evidence="2">Protochlamydia outer membrane protein domain-containing protein</fullName>
    </recommendedName>
</protein>
<dbReference type="AlphaFoldDB" id="A0A291QV59"/>
<feature type="signal peptide" evidence="1">
    <location>
        <begin position="1"/>
        <end position="26"/>
    </location>
</feature>
<dbReference type="EMBL" id="CP023777">
    <property type="protein sequence ID" value="ATL47772.1"/>
    <property type="molecule type" value="Genomic_DNA"/>
</dbReference>
<evidence type="ECO:0000256" key="1">
    <source>
        <dbReference type="SAM" id="SignalP"/>
    </source>
</evidence>
<organism evidence="3 4">
    <name type="scientific">Chitinophaga caeni</name>
    <dbReference type="NCBI Taxonomy" id="2029983"/>
    <lineage>
        <taxon>Bacteria</taxon>
        <taxon>Pseudomonadati</taxon>
        <taxon>Bacteroidota</taxon>
        <taxon>Chitinophagia</taxon>
        <taxon>Chitinophagales</taxon>
        <taxon>Chitinophagaceae</taxon>
        <taxon>Chitinophaga</taxon>
    </lineage>
</organism>
<gene>
    <name evidence="3" type="ORF">COR50_11685</name>
</gene>
<dbReference type="Pfam" id="PF17251">
    <property type="entry name" value="Pom"/>
    <property type="match status" value="1"/>
</dbReference>
<dbReference type="InterPro" id="IPR020080">
    <property type="entry name" value="OM_adhesin/peptidase_omptin"/>
</dbReference>
<keyword evidence="1" id="KW-0732">Signal</keyword>
<keyword evidence="4" id="KW-1185">Reference proteome</keyword>
<dbReference type="InterPro" id="IPR035163">
    <property type="entry name" value="Pom"/>
</dbReference>
<dbReference type="RefSeq" id="WP_098194149.1">
    <property type="nucleotide sequence ID" value="NZ_CP023777.1"/>
</dbReference>